<accession>A0A2T1N6H1</accession>
<feature type="transmembrane region" description="Helical" evidence="1">
    <location>
        <begin position="119"/>
        <end position="148"/>
    </location>
</feature>
<keyword evidence="3" id="KW-1185">Reference proteome</keyword>
<keyword evidence="1" id="KW-0472">Membrane</keyword>
<feature type="transmembrane region" description="Helical" evidence="1">
    <location>
        <begin position="203"/>
        <end position="222"/>
    </location>
</feature>
<keyword evidence="1" id="KW-0812">Transmembrane</keyword>
<feature type="transmembrane region" description="Helical" evidence="1">
    <location>
        <begin position="160"/>
        <end position="191"/>
    </location>
</feature>
<evidence type="ECO:0000313" key="2">
    <source>
        <dbReference type="EMBL" id="PSG87182.1"/>
    </source>
</evidence>
<reference evidence="2 3" key="1">
    <citation type="submission" date="2018-03" db="EMBL/GenBank/DDBJ databases">
        <title>Mesoflavibacter sp. HG37 and Mesoflavibacter sp. HG96 sp.nov., two marine bacteria isolated from seawater of Western Pacific Ocean.</title>
        <authorList>
            <person name="Cheng H."/>
            <person name="Wu Y.-H."/>
            <person name="Guo L.-L."/>
            <person name="Xu X.-W."/>
        </authorList>
    </citation>
    <scope>NUCLEOTIDE SEQUENCE [LARGE SCALE GENOMIC DNA]</scope>
    <source>
        <strain evidence="2 3">KCTC 42117</strain>
    </source>
</reference>
<evidence type="ECO:0008006" key="4">
    <source>
        <dbReference type="Google" id="ProtNLM"/>
    </source>
</evidence>
<dbReference type="Proteomes" id="UP000238430">
    <property type="component" value="Unassembled WGS sequence"/>
</dbReference>
<gene>
    <name evidence="2" type="ORF">C7H61_13830</name>
</gene>
<evidence type="ECO:0000313" key="3">
    <source>
        <dbReference type="Proteomes" id="UP000238430"/>
    </source>
</evidence>
<dbReference type="EMBL" id="PXOT01000027">
    <property type="protein sequence ID" value="PSG87182.1"/>
    <property type="molecule type" value="Genomic_DNA"/>
</dbReference>
<comment type="caution">
    <text evidence="2">The sequence shown here is derived from an EMBL/GenBank/DDBJ whole genome shotgun (WGS) entry which is preliminary data.</text>
</comment>
<feature type="transmembrane region" description="Helical" evidence="1">
    <location>
        <begin position="278"/>
        <end position="301"/>
    </location>
</feature>
<protein>
    <recommendedName>
        <fullName evidence="4">Glycosyltransferase RgtA/B/C/D-like domain-containing protein</fullName>
    </recommendedName>
</protein>
<proteinExistence type="predicted"/>
<organism evidence="2 3">
    <name type="scientific">Mesoflavibacter zeaxanthinifaciens subsp. sabulilitoris</name>
    <dbReference type="NCBI Taxonomy" id="1520893"/>
    <lineage>
        <taxon>Bacteria</taxon>
        <taxon>Pseudomonadati</taxon>
        <taxon>Bacteroidota</taxon>
        <taxon>Flavobacteriia</taxon>
        <taxon>Flavobacteriales</taxon>
        <taxon>Flavobacteriaceae</taxon>
        <taxon>Mesoflavibacter</taxon>
    </lineage>
</organism>
<feature type="transmembrane region" description="Helical" evidence="1">
    <location>
        <begin position="88"/>
        <end position="107"/>
    </location>
</feature>
<dbReference type="AlphaFoldDB" id="A0A2T1N6H1"/>
<evidence type="ECO:0000256" key="1">
    <source>
        <dbReference type="SAM" id="Phobius"/>
    </source>
</evidence>
<feature type="transmembrane region" description="Helical" evidence="1">
    <location>
        <begin position="313"/>
        <end position="331"/>
    </location>
</feature>
<keyword evidence="1" id="KW-1133">Transmembrane helix</keyword>
<name>A0A2T1N6H1_9FLAO</name>
<sequence length="366" mass="43154">MNIVFCLLILSIVIYLFIKETSLFVRLIYIYHYIFFYFNYKLNLIAKQDSYIFFERAKESSDIIALLKPGNSFMSFLIYPLTSININFFTLSFLFSTISLIGFVIFFRELKFKSLQSIFFASLLIIPSLHFWSSGLSKEALVVFFMALIFSQMKKIKPVFIWLVISLVFLLFIRPYLSLIILMSLLLTFYLFSKKTRLYKIKLALFSLVFFICSLPILKTFLKIETISIKAITNVFAKINSYSLDHGNSSIPIETTNYLERMNMVLFRPLFLDAKSSLVYYIISFENLFFLITTILFLYLLFRKKTYLNQISFFLLSTSLLIILFLSLYMYNLGLASRMKVMFIPYLALGIYLSQKKQFFYEKEAN</sequence>